<dbReference type="EMBL" id="VDMD01000099">
    <property type="protein sequence ID" value="TRM55717.1"/>
    <property type="molecule type" value="Genomic_DNA"/>
</dbReference>
<accession>A0A550BT48</accession>
<evidence type="ECO:0000313" key="2">
    <source>
        <dbReference type="EMBL" id="TRM55717.1"/>
    </source>
</evidence>
<gene>
    <name evidence="2" type="ORF">BD626DRAFT_576714</name>
</gene>
<name>A0A550BT48_9AGAR</name>
<evidence type="ECO:0000256" key="1">
    <source>
        <dbReference type="SAM" id="MobiDB-lite"/>
    </source>
</evidence>
<organism evidence="2 3">
    <name type="scientific">Schizophyllum amplum</name>
    <dbReference type="NCBI Taxonomy" id="97359"/>
    <lineage>
        <taxon>Eukaryota</taxon>
        <taxon>Fungi</taxon>
        <taxon>Dikarya</taxon>
        <taxon>Basidiomycota</taxon>
        <taxon>Agaricomycotina</taxon>
        <taxon>Agaricomycetes</taxon>
        <taxon>Agaricomycetidae</taxon>
        <taxon>Agaricales</taxon>
        <taxon>Schizophyllaceae</taxon>
        <taxon>Schizophyllum</taxon>
    </lineage>
</organism>
<protein>
    <submittedName>
        <fullName evidence="2">Uncharacterized protein</fullName>
    </submittedName>
</protein>
<proteinExistence type="predicted"/>
<dbReference type="Proteomes" id="UP000320762">
    <property type="component" value="Unassembled WGS sequence"/>
</dbReference>
<reference evidence="2 3" key="1">
    <citation type="journal article" date="2019" name="New Phytol.">
        <title>Comparative genomics reveals unique wood-decay strategies and fruiting body development in the Schizophyllaceae.</title>
        <authorList>
            <person name="Almasi E."/>
            <person name="Sahu N."/>
            <person name="Krizsan K."/>
            <person name="Balint B."/>
            <person name="Kovacs G.M."/>
            <person name="Kiss B."/>
            <person name="Cseklye J."/>
            <person name="Drula E."/>
            <person name="Henrissat B."/>
            <person name="Nagy I."/>
            <person name="Chovatia M."/>
            <person name="Adam C."/>
            <person name="LaButti K."/>
            <person name="Lipzen A."/>
            <person name="Riley R."/>
            <person name="Grigoriev I.V."/>
            <person name="Nagy L.G."/>
        </authorList>
    </citation>
    <scope>NUCLEOTIDE SEQUENCE [LARGE SCALE GENOMIC DNA]</scope>
    <source>
        <strain evidence="2 3">NL-1724</strain>
    </source>
</reference>
<dbReference type="AlphaFoldDB" id="A0A550BT48"/>
<feature type="compositionally biased region" description="Low complexity" evidence="1">
    <location>
        <begin position="125"/>
        <end position="137"/>
    </location>
</feature>
<feature type="region of interest" description="Disordered" evidence="1">
    <location>
        <begin position="102"/>
        <end position="143"/>
    </location>
</feature>
<keyword evidence="3" id="KW-1185">Reference proteome</keyword>
<sequence length="318" mass="34620">MTSSIASVSHDELDRVYLLSASSVESASLESVCASVRNSYCDILVELQVCSEYDEFTPTAFLHGLPLGRSFTGSASASSLYTATRSLLRLPTRAPPTRSFFASSAARASHRRSSFPATPSPPRHTLAAPLAPLATPPHSRHPDASAATITVTYYQKTIMHSNNDPIAFIDLLITESSTQPRPPLWPSTIPQSLAGATLTALKRWMKHRTMYDIAVCAEVRQRAMLRRRNASTPHKTTAGCSYVLFDGVIELLHDLGRLKDTYDRDLASFARHGDAGDVLLNWSTPVRAVDATGMPRGGWIGARLCRGVHVAILALRHA</sequence>
<comment type="caution">
    <text evidence="2">The sequence shown here is derived from an EMBL/GenBank/DDBJ whole genome shotgun (WGS) entry which is preliminary data.</text>
</comment>
<evidence type="ECO:0000313" key="3">
    <source>
        <dbReference type="Proteomes" id="UP000320762"/>
    </source>
</evidence>